<evidence type="ECO:0000313" key="4">
    <source>
        <dbReference type="EMBL" id="BCJ65828.1"/>
    </source>
</evidence>
<proteinExistence type="predicted"/>
<dbReference type="Proteomes" id="UP000680866">
    <property type="component" value="Chromosome"/>
</dbReference>
<evidence type="ECO:0000256" key="2">
    <source>
        <dbReference type="ARBA" id="ARBA00023315"/>
    </source>
</evidence>
<feature type="domain" description="N-acetyltransferase" evidence="3">
    <location>
        <begin position="2"/>
        <end position="148"/>
    </location>
</feature>
<dbReference type="PANTHER" id="PTHR43877">
    <property type="entry name" value="AMINOALKYLPHOSPHONATE N-ACETYLTRANSFERASE-RELATED-RELATED"/>
    <property type="match status" value="1"/>
</dbReference>
<feature type="domain" description="N-acetyltransferase" evidence="3">
    <location>
        <begin position="158"/>
        <end position="304"/>
    </location>
</feature>
<keyword evidence="5" id="KW-1185">Reference proteome</keyword>
<sequence>MTSIRPGTPDDAAAYLDLRRKLVPWHLSTAEGVRHHWRSLLETSRGALFAVDDDAGLVGLVGCGLNTWTSESGAANVSLVVRPDRRRQGVGSALLAAAEEHLASIGARRVQSYAHGDPESLDWVRRRGYRTTAEVRYSGAVLADLPPQPEPPAGVTVAAFADLSPEAVYAVDAEATQDEPSAVPLDALGYDDWFRDAWQSPNLRHDLSVAVLVDGEPAACTFVEGDPDSGRVSSAATGTRRAHRGRGLAKLAKSVALHRARDAGFTMAYTGNDEVNRPMLAVNEWLGYRAVGAEWECVRTLPAG</sequence>
<protein>
    <submittedName>
        <fullName evidence="4">N-acetyltransferase</fullName>
    </submittedName>
</protein>
<dbReference type="GO" id="GO:0016747">
    <property type="term" value="F:acyltransferase activity, transferring groups other than amino-acyl groups"/>
    <property type="evidence" value="ECO:0007669"/>
    <property type="project" value="InterPro"/>
</dbReference>
<dbReference type="Gene3D" id="3.40.630.30">
    <property type="match status" value="1"/>
</dbReference>
<dbReference type="CDD" id="cd04301">
    <property type="entry name" value="NAT_SF"/>
    <property type="match status" value="1"/>
</dbReference>
<dbReference type="InterPro" id="IPR016181">
    <property type="entry name" value="Acyl_CoA_acyltransferase"/>
</dbReference>
<reference evidence="4" key="1">
    <citation type="submission" date="2020-08" db="EMBL/GenBank/DDBJ databases">
        <title>Whole genome shotgun sequence of Polymorphospora rubra NBRC 101157.</title>
        <authorList>
            <person name="Komaki H."/>
            <person name="Tamura T."/>
        </authorList>
    </citation>
    <scope>NUCLEOTIDE SEQUENCE</scope>
    <source>
        <strain evidence="4">NBRC 101157</strain>
    </source>
</reference>
<dbReference type="InterPro" id="IPR000182">
    <property type="entry name" value="GNAT_dom"/>
</dbReference>
<evidence type="ECO:0000313" key="5">
    <source>
        <dbReference type="Proteomes" id="UP000680866"/>
    </source>
</evidence>
<organism evidence="4 5">
    <name type="scientific">Polymorphospora rubra</name>
    <dbReference type="NCBI Taxonomy" id="338584"/>
    <lineage>
        <taxon>Bacteria</taxon>
        <taxon>Bacillati</taxon>
        <taxon>Actinomycetota</taxon>
        <taxon>Actinomycetes</taxon>
        <taxon>Micromonosporales</taxon>
        <taxon>Micromonosporaceae</taxon>
        <taxon>Polymorphospora</taxon>
    </lineage>
</organism>
<dbReference type="Pfam" id="PF00583">
    <property type="entry name" value="Acetyltransf_1"/>
    <property type="match status" value="1"/>
</dbReference>
<name>A0A810N2A3_9ACTN</name>
<evidence type="ECO:0000256" key="1">
    <source>
        <dbReference type="ARBA" id="ARBA00022679"/>
    </source>
</evidence>
<dbReference type="AlphaFoldDB" id="A0A810N2A3"/>
<gene>
    <name evidence="4" type="ORF">Prubr_28490</name>
</gene>
<dbReference type="PANTHER" id="PTHR43877:SF1">
    <property type="entry name" value="ACETYLTRANSFERASE"/>
    <property type="match status" value="1"/>
</dbReference>
<dbReference type="PROSITE" id="PS51186">
    <property type="entry name" value="GNAT"/>
    <property type="match status" value="2"/>
</dbReference>
<keyword evidence="1" id="KW-0808">Transferase</keyword>
<dbReference type="EMBL" id="AP023359">
    <property type="protein sequence ID" value="BCJ65828.1"/>
    <property type="molecule type" value="Genomic_DNA"/>
</dbReference>
<keyword evidence="2" id="KW-0012">Acyltransferase</keyword>
<dbReference type="SUPFAM" id="SSF55729">
    <property type="entry name" value="Acyl-CoA N-acyltransferases (Nat)"/>
    <property type="match status" value="2"/>
</dbReference>
<evidence type="ECO:0000259" key="3">
    <source>
        <dbReference type="PROSITE" id="PS51186"/>
    </source>
</evidence>
<accession>A0A810N2A3</accession>
<dbReference type="KEGG" id="pry:Prubr_28490"/>
<dbReference type="RefSeq" id="WP_212825528.1">
    <property type="nucleotide sequence ID" value="NZ_AP023359.1"/>
</dbReference>
<dbReference type="InterPro" id="IPR050832">
    <property type="entry name" value="Bact_Acetyltransf"/>
</dbReference>